<keyword evidence="2" id="KW-1185">Reference proteome</keyword>
<accession>A0A9W6ZDX3</accession>
<evidence type="ECO:0000313" key="2">
    <source>
        <dbReference type="Proteomes" id="UP001165082"/>
    </source>
</evidence>
<organism evidence="1 2">
    <name type="scientific">Triparma retinervis</name>
    <dbReference type="NCBI Taxonomy" id="2557542"/>
    <lineage>
        <taxon>Eukaryota</taxon>
        <taxon>Sar</taxon>
        <taxon>Stramenopiles</taxon>
        <taxon>Ochrophyta</taxon>
        <taxon>Bolidophyceae</taxon>
        <taxon>Parmales</taxon>
        <taxon>Triparmaceae</taxon>
        <taxon>Triparma</taxon>
    </lineage>
</organism>
<dbReference type="Proteomes" id="UP001165082">
    <property type="component" value="Unassembled WGS sequence"/>
</dbReference>
<dbReference type="OrthoDB" id="189150at2759"/>
<name>A0A9W6ZDX3_9STRA</name>
<sequence>LDDDETIHMQSSIANDRENMRMLSLASRAESRRSKAEFLSRPRTKHMMRIHSEGLIPQRNVKYSGNQIIVSATLPTSYAKHEQNVESTMRRSIGTFNDRNADPLSHRWSQVLRFAKVLLGIVRNHAVHFDPPPRFLTGVPNLDVLMQEFKQATKKNKHSTLIYRDQFIATVTAKVDNATASQAN</sequence>
<feature type="non-terminal residue" evidence="1">
    <location>
        <position position="184"/>
    </location>
</feature>
<dbReference type="AlphaFoldDB" id="A0A9W6ZDX3"/>
<reference evidence="1" key="1">
    <citation type="submission" date="2022-07" db="EMBL/GenBank/DDBJ databases">
        <title>Genome analysis of Parmales, a sister group of diatoms, reveals the evolutionary specialization of diatoms from phago-mixotrophs to photoautotrophs.</title>
        <authorList>
            <person name="Ban H."/>
            <person name="Sato S."/>
            <person name="Yoshikawa S."/>
            <person name="Kazumasa Y."/>
            <person name="Nakamura Y."/>
            <person name="Ichinomiya M."/>
            <person name="Saitoh K."/>
            <person name="Sato N."/>
            <person name="Blanc-Mathieu R."/>
            <person name="Endo H."/>
            <person name="Kuwata A."/>
            <person name="Ogata H."/>
        </authorList>
    </citation>
    <scope>NUCLEOTIDE SEQUENCE</scope>
</reference>
<proteinExistence type="predicted"/>
<protein>
    <submittedName>
        <fullName evidence="1">Uncharacterized protein</fullName>
    </submittedName>
</protein>
<feature type="non-terminal residue" evidence="1">
    <location>
        <position position="1"/>
    </location>
</feature>
<evidence type="ECO:0000313" key="1">
    <source>
        <dbReference type="EMBL" id="GMH48630.1"/>
    </source>
</evidence>
<gene>
    <name evidence="1" type="ORF">TrRE_jg4383</name>
</gene>
<comment type="caution">
    <text evidence="1">The sequence shown here is derived from an EMBL/GenBank/DDBJ whole genome shotgun (WGS) entry which is preliminary data.</text>
</comment>
<dbReference type="EMBL" id="BRXZ01004426">
    <property type="protein sequence ID" value="GMH48630.1"/>
    <property type="molecule type" value="Genomic_DNA"/>
</dbReference>